<dbReference type="GO" id="GO:0015035">
    <property type="term" value="F:protein-disulfide reductase activity"/>
    <property type="evidence" value="ECO:0007669"/>
    <property type="project" value="InterPro"/>
</dbReference>
<dbReference type="PANTHER" id="PTHR33639:SF2">
    <property type="entry name" value="DUF393 DOMAIN-CONTAINING PROTEIN"/>
    <property type="match status" value="1"/>
</dbReference>
<dbReference type="Pfam" id="PF04134">
    <property type="entry name" value="DCC1-like"/>
    <property type="match status" value="1"/>
</dbReference>
<name>A0A368XTC0_9BACI</name>
<dbReference type="InterPro" id="IPR052927">
    <property type="entry name" value="DCC_oxidoreductase"/>
</dbReference>
<proteinExistence type="predicted"/>
<dbReference type="AlphaFoldDB" id="A0A368XTC0"/>
<protein>
    <submittedName>
        <fullName evidence="1">Putative DCC family thiol-disulfide oxidoreductase YuxK</fullName>
    </submittedName>
</protein>
<dbReference type="RefSeq" id="WP_114352975.1">
    <property type="nucleotide sequence ID" value="NZ_QPJJ01000007.1"/>
</dbReference>
<dbReference type="EMBL" id="QPJJ01000007">
    <property type="protein sequence ID" value="RCW69757.1"/>
    <property type="molecule type" value="Genomic_DNA"/>
</dbReference>
<dbReference type="Proteomes" id="UP000252585">
    <property type="component" value="Unassembled WGS sequence"/>
</dbReference>
<gene>
    <name evidence="1" type="ORF">DFR57_107146</name>
</gene>
<dbReference type="OrthoDB" id="9785438at2"/>
<reference evidence="1 2" key="1">
    <citation type="submission" date="2018-07" db="EMBL/GenBank/DDBJ databases">
        <title>Genomic Encyclopedia of Type Strains, Phase IV (KMG-IV): sequencing the most valuable type-strain genomes for metagenomic binning, comparative biology and taxonomic classification.</title>
        <authorList>
            <person name="Goeker M."/>
        </authorList>
    </citation>
    <scope>NUCLEOTIDE SEQUENCE [LARGE SCALE GENOMIC DNA]</scope>
    <source>
        <strain evidence="1 2">DSM 27696</strain>
    </source>
</reference>
<evidence type="ECO:0000313" key="1">
    <source>
        <dbReference type="EMBL" id="RCW69757.1"/>
    </source>
</evidence>
<comment type="caution">
    <text evidence="1">The sequence shown here is derived from an EMBL/GenBank/DDBJ whole genome shotgun (WGS) entry which is preliminary data.</text>
</comment>
<accession>A0A368XTC0</accession>
<keyword evidence="2" id="KW-1185">Reference proteome</keyword>
<dbReference type="PANTHER" id="PTHR33639">
    <property type="entry name" value="THIOL-DISULFIDE OXIDOREDUCTASE DCC"/>
    <property type="match status" value="1"/>
</dbReference>
<dbReference type="InterPro" id="IPR007263">
    <property type="entry name" value="DCC1-like"/>
</dbReference>
<sequence length="130" mass="15283">MAYIVLFDGVCNLCNQSVQFIIKRDPERKFKFASLQSSTGEHLKEKYHLSNNIDSIVLIKDDQVFYQSTAALKISKELIKPYAFLYAAIVIPRPIRNKIYEWIAANRYKWFGKRDTCMLPNPKDKERFLD</sequence>
<organism evidence="1 2">
    <name type="scientific">Saliterribacillus persicus</name>
    <dbReference type="NCBI Taxonomy" id="930114"/>
    <lineage>
        <taxon>Bacteria</taxon>
        <taxon>Bacillati</taxon>
        <taxon>Bacillota</taxon>
        <taxon>Bacilli</taxon>
        <taxon>Bacillales</taxon>
        <taxon>Bacillaceae</taxon>
        <taxon>Saliterribacillus</taxon>
    </lineage>
</organism>
<evidence type="ECO:0000313" key="2">
    <source>
        <dbReference type="Proteomes" id="UP000252585"/>
    </source>
</evidence>